<feature type="compositionally biased region" description="Polar residues" evidence="1">
    <location>
        <begin position="183"/>
        <end position="202"/>
    </location>
</feature>
<keyword evidence="4" id="KW-1185">Reference proteome</keyword>
<proteinExistence type="predicted"/>
<evidence type="ECO:0000256" key="1">
    <source>
        <dbReference type="SAM" id="MobiDB-lite"/>
    </source>
</evidence>
<sequence length="219" mass="23305">MSTPARLTVFPLEYPDDWPEWARRRPILDEVWSTYNGMFPVTAIVRDSPNGSGSVQTVYTMTFPDISNSNTYVGYATVSGYYTATMPSVPGEPTYGALYDTSTICTSTPSPTIARATAETITAACTNSADLTSSSSAASTSCSCGKPTGLIAGIAVLAALLFIALIALGLLLLRSRKRQETQEATSGFEGQSEFVISSQPSEKQIEAEKDIPAQAELMG</sequence>
<evidence type="ECO:0000313" key="3">
    <source>
        <dbReference type="EMBL" id="RPA73796.1"/>
    </source>
</evidence>
<dbReference type="Proteomes" id="UP000275078">
    <property type="component" value="Unassembled WGS sequence"/>
</dbReference>
<keyword evidence="2" id="KW-0472">Membrane</keyword>
<evidence type="ECO:0000256" key="2">
    <source>
        <dbReference type="SAM" id="Phobius"/>
    </source>
</evidence>
<organism evidence="3 4">
    <name type="scientific">Ascobolus immersus RN42</name>
    <dbReference type="NCBI Taxonomy" id="1160509"/>
    <lineage>
        <taxon>Eukaryota</taxon>
        <taxon>Fungi</taxon>
        <taxon>Dikarya</taxon>
        <taxon>Ascomycota</taxon>
        <taxon>Pezizomycotina</taxon>
        <taxon>Pezizomycetes</taxon>
        <taxon>Pezizales</taxon>
        <taxon>Ascobolaceae</taxon>
        <taxon>Ascobolus</taxon>
    </lineage>
</organism>
<reference evidence="3 4" key="1">
    <citation type="journal article" date="2018" name="Nat. Ecol. Evol.">
        <title>Pezizomycetes genomes reveal the molecular basis of ectomycorrhizal truffle lifestyle.</title>
        <authorList>
            <person name="Murat C."/>
            <person name="Payen T."/>
            <person name="Noel B."/>
            <person name="Kuo A."/>
            <person name="Morin E."/>
            <person name="Chen J."/>
            <person name="Kohler A."/>
            <person name="Krizsan K."/>
            <person name="Balestrini R."/>
            <person name="Da Silva C."/>
            <person name="Montanini B."/>
            <person name="Hainaut M."/>
            <person name="Levati E."/>
            <person name="Barry K.W."/>
            <person name="Belfiori B."/>
            <person name="Cichocki N."/>
            <person name="Clum A."/>
            <person name="Dockter R.B."/>
            <person name="Fauchery L."/>
            <person name="Guy J."/>
            <person name="Iotti M."/>
            <person name="Le Tacon F."/>
            <person name="Lindquist E.A."/>
            <person name="Lipzen A."/>
            <person name="Malagnac F."/>
            <person name="Mello A."/>
            <person name="Molinier V."/>
            <person name="Miyauchi S."/>
            <person name="Poulain J."/>
            <person name="Riccioni C."/>
            <person name="Rubini A."/>
            <person name="Sitrit Y."/>
            <person name="Splivallo R."/>
            <person name="Traeger S."/>
            <person name="Wang M."/>
            <person name="Zifcakova L."/>
            <person name="Wipf D."/>
            <person name="Zambonelli A."/>
            <person name="Paolocci F."/>
            <person name="Nowrousian M."/>
            <person name="Ottonello S."/>
            <person name="Baldrian P."/>
            <person name="Spatafora J.W."/>
            <person name="Henrissat B."/>
            <person name="Nagy L.G."/>
            <person name="Aury J.M."/>
            <person name="Wincker P."/>
            <person name="Grigoriev I.V."/>
            <person name="Bonfante P."/>
            <person name="Martin F.M."/>
        </authorList>
    </citation>
    <scope>NUCLEOTIDE SEQUENCE [LARGE SCALE GENOMIC DNA]</scope>
    <source>
        <strain evidence="3 4">RN42</strain>
    </source>
</reference>
<keyword evidence="2" id="KW-0812">Transmembrane</keyword>
<dbReference type="AlphaFoldDB" id="A0A3N4HLM0"/>
<feature type="transmembrane region" description="Helical" evidence="2">
    <location>
        <begin position="150"/>
        <end position="173"/>
    </location>
</feature>
<dbReference type="EMBL" id="ML119811">
    <property type="protein sequence ID" value="RPA73796.1"/>
    <property type="molecule type" value="Genomic_DNA"/>
</dbReference>
<keyword evidence="2" id="KW-1133">Transmembrane helix</keyword>
<feature type="region of interest" description="Disordered" evidence="1">
    <location>
        <begin position="183"/>
        <end position="219"/>
    </location>
</feature>
<protein>
    <recommendedName>
        <fullName evidence="5">Mid2 domain-containing protein</fullName>
    </recommendedName>
</protein>
<evidence type="ECO:0000313" key="4">
    <source>
        <dbReference type="Proteomes" id="UP000275078"/>
    </source>
</evidence>
<name>A0A3N4HLM0_ASCIM</name>
<gene>
    <name evidence="3" type="ORF">BJ508DRAFT_313504</name>
</gene>
<evidence type="ECO:0008006" key="5">
    <source>
        <dbReference type="Google" id="ProtNLM"/>
    </source>
</evidence>
<accession>A0A3N4HLM0</accession>